<evidence type="ECO:0000256" key="12">
    <source>
        <dbReference type="SAM" id="MobiDB-lite"/>
    </source>
</evidence>
<dbReference type="PROSITE" id="PS01008">
    <property type="entry name" value="DNAA"/>
    <property type="match status" value="1"/>
</dbReference>
<dbReference type="InterPro" id="IPR013159">
    <property type="entry name" value="DnaA_C"/>
</dbReference>
<evidence type="ECO:0000256" key="10">
    <source>
        <dbReference type="RuleBase" id="RU000577"/>
    </source>
</evidence>
<dbReference type="CDD" id="cd06571">
    <property type="entry name" value="Bac_DnaA_C"/>
    <property type="match status" value="1"/>
</dbReference>
<comment type="domain">
    <text evidence="8">Domain I is involved in oligomerization and binding regulators, domain II is flexibile and of varying length in different bacteria, domain III forms the AAA+ region, while domain IV binds dsDNA.</text>
</comment>
<proteinExistence type="inferred from homology"/>
<dbReference type="InterPro" id="IPR024633">
    <property type="entry name" value="DnaA_N_dom"/>
</dbReference>
<dbReference type="PANTHER" id="PTHR30050">
    <property type="entry name" value="CHROMOSOMAL REPLICATION INITIATOR PROTEIN DNAA"/>
    <property type="match status" value="1"/>
</dbReference>
<dbReference type="Gene3D" id="1.10.8.60">
    <property type="match status" value="1"/>
</dbReference>
<dbReference type="InterPro" id="IPR027417">
    <property type="entry name" value="P-loop_NTPase"/>
</dbReference>
<dbReference type="AlphaFoldDB" id="A0A418Q1X4"/>
<dbReference type="Gene3D" id="3.40.50.300">
    <property type="entry name" value="P-loop containing nucleotide triphosphate hydrolases"/>
    <property type="match status" value="1"/>
</dbReference>
<dbReference type="Gene3D" id="3.30.300.180">
    <property type="match status" value="1"/>
</dbReference>
<dbReference type="SMART" id="SM00382">
    <property type="entry name" value="AAA"/>
    <property type="match status" value="1"/>
</dbReference>
<dbReference type="InterPro" id="IPR018312">
    <property type="entry name" value="Chromosome_initiator_DnaA_CS"/>
</dbReference>
<dbReference type="GO" id="GO:0006270">
    <property type="term" value="P:DNA replication initiation"/>
    <property type="evidence" value="ECO:0007669"/>
    <property type="project" value="UniProtKB-UniRule"/>
</dbReference>
<feature type="region of interest" description="Domain IV, binds dsDNA" evidence="8">
    <location>
        <begin position="434"/>
        <end position="553"/>
    </location>
</feature>
<dbReference type="InterPro" id="IPR038454">
    <property type="entry name" value="DnaA_N_sf"/>
</dbReference>
<dbReference type="GO" id="GO:0005524">
    <property type="term" value="F:ATP binding"/>
    <property type="evidence" value="ECO:0007669"/>
    <property type="project" value="UniProtKB-UniRule"/>
</dbReference>
<dbReference type="PANTHER" id="PTHR30050:SF2">
    <property type="entry name" value="CHROMOSOMAL REPLICATION INITIATOR PROTEIN DNAA"/>
    <property type="match status" value="1"/>
</dbReference>
<evidence type="ECO:0000256" key="4">
    <source>
        <dbReference type="ARBA" id="ARBA00022741"/>
    </source>
</evidence>
<dbReference type="SMART" id="SM00760">
    <property type="entry name" value="Bac_DnaA_C"/>
    <property type="match status" value="1"/>
</dbReference>
<gene>
    <name evidence="8 15" type="primary">dnaA</name>
    <name evidence="15" type="ORF">D3M59_02020</name>
</gene>
<dbReference type="Pfam" id="PF11638">
    <property type="entry name" value="DnaA_N"/>
    <property type="match status" value="1"/>
</dbReference>
<evidence type="ECO:0000259" key="14">
    <source>
        <dbReference type="SMART" id="SM00760"/>
    </source>
</evidence>
<dbReference type="CDD" id="cd00009">
    <property type="entry name" value="AAA"/>
    <property type="match status" value="1"/>
</dbReference>
<accession>A0A418Q1X4</accession>
<name>A0A418Q1X4_9SPHN</name>
<feature type="domain" description="AAA+ ATPase" evidence="13">
    <location>
        <begin position="249"/>
        <end position="380"/>
    </location>
</feature>
<reference evidence="15 16" key="1">
    <citation type="submission" date="2018-09" db="EMBL/GenBank/DDBJ databases">
        <title>Sphingomonas sp. DAC4.</title>
        <authorList>
            <person name="Seo T."/>
        </authorList>
    </citation>
    <scope>NUCLEOTIDE SEQUENCE [LARGE SCALE GENOMIC DNA]</scope>
    <source>
        <strain evidence="15 16">DAC4</strain>
    </source>
</reference>
<dbReference type="Pfam" id="PF00308">
    <property type="entry name" value="Bac_DnaA"/>
    <property type="match status" value="1"/>
</dbReference>
<keyword evidence="7 8" id="KW-0238">DNA-binding</keyword>
<keyword evidence="4 8" id="KW-0547">Nucleotide-binding</keyword>
<dbReference type="InterPro" id="IPR013317">
    <property type="entry name" value="DnaA_dom"/>
</dbReference>
<feature type="binding site" evidence="8">
    <location>
        <position position="263"/>
    </location>
    <ligand>
        <name>ATP</name>
        <dbReference type="ChEBI" id="CHEBI:30616"/>
    </ligand>
</feature>
<comment type="subunit">
    <text evidence="8">Oligomerizes as a right-handed, spiral filament on DNA at oriC.</text>
</comment>
<dbReference type="OrthoDB" id="9807019at2"/>
<dbReference type="InterPro" id="IPR003593">
    <property type="entry name" value="AAA+_ATPase"/>
</dbReference>
<dbReference type="GO" id="GO:0005886">
    <property type="term" value="C:plasma membrane"/>
    <property type="evidence" value="ECO:0007669"/>
    <property type="project" value="TreeGrafter"/>
</dbReference>
<sequence length="553" mass="60868">MPENCQFRWFLAASLCQVRLFHVDENSGLESRAPHFQNGLSGGESRTGGLATGSDLDVPTRVGRDGVPCPAKLGLGRRAPVHGSRENLSLSDAGIPVSDHGVPAPLEAAWESIRAGLRRDCGARTFDGWLKPAELGAFDGESGELEIVMPSQFMADWVRNHFGERLALAWRSVLPIVRDVMVTAAADGPRPSPLLILEEIPAAPVAPAERDPAAPNFDPRYRFETFVIGKANEVAATAARTLATADSVAFNPLFIHGGTGRGKTHLLHAIGQTFLERRPGARVVSMSAEKFMVEFIRALKENDTIGFKGRLRSADLLLIDDVQFIAGKDSTQEEFFHTMNEIITAGRRLVITSDRAPQDLDGIAPRILSRLSWGLVADINPADYELRLNIIDVKLGALPGIDMPRGVVEFLARRISSSIRELEGALNRIAAYAMMTGRTIDVPFVEEVLANVLRANQRRISIDEIQTQVAEHYRIRKAEMTSARRAREVARPRQVAMYLSKQLTPKSLPDIGRRFGGRDHTTVIHAVKQIERLRAADSELDADIRLLTRQLEG</sequence>
<evidence type="ECO:0000256" key="2">
    <source>
        <dbReference type="ARBA" id="ARBA00022490"/>
    </source>
</evidence>
<comment type="subcellular location">
    <subcellularLocation>
        <location evidence="8">Cytoplasm</location>
    </subcellularLocation>
</comment>
<feature type="binding site" evidence="8">
    <location>
        <position position="264"/>
    </location>
    <ligand>
        <name>ATP</name>
        <dbReference type="ChEBI" id="CHEBI:30616"/>
    </ligand>
</feature>
<dbReference type="SUPFAM" id="SSF48295">
    <property type="entry name" value="TrpR-like"/>
    <property type="match status" value="1"/>
</dbReference>
<keyword evidence="16" id="KW-1185">Reference proteome</keyword>
<keyword evidence="5 8" id="KW-0067">ATP-binding</keyword>
<feature type="binding site" evidence="8">
    <location>
        <position position="262"/>
    </location>
    <ligand>
        <name>ATP</name>
        <dbReference type="ChEBI" id="CHEBI:30616"/>
    </ligand>
</feature>
<protein>
    <recommendedName>
        <fullName evidence="8 9">Chromosomal replication initiator protein DnaA</fullName>
    </recommendedName>
</protein>
<evidence type="ECO:0000256" key="6">
    <source>
        <dbReference type="ARBA" id="ARBA00023121"/>
    </source>
</evidence>
<dbReference type="GO" id="GO:0005737">
    <property type="term" value="C:cytoplasm"/>
    <property type="evidence" value="ECO:0007669"/>
    <property type="project" value="UniProtKB-SubCell"/>
</dbReference>
<feature type="binding site" evidence="8">
    <location>
        <position position="260"/>
    </location>
    <ligand>
        <name>ATP</name>
        <dbReference type="ChEBI" id="CHEBI:30616"/>
    </ligand>
</feature>
<dbReference type="SUPFAM" id="SSF52540">
    <property type="entry name" value="P-loop containing nucleoside triphosphate hydrolases"/>
    <property type="match status" value="1"/>
</dbReference>
<dbReference type="Gene3D" id="1.10.1750.10">
    <property type="match status" value="1"/>
</dbReference>
<evidence type="ECO:0000256" key="5">
    <source>
        <dbReference type="ARBA" id="ARBA00022840"/>
    </source>
</evidence>
<evidence type="ECO:0000259" key="13">
    <source>
        <dbReference type="SMART" id="SM00382"/>
    </source>
</evidence>
<comment type="similarity">
    <text evidence="1 8 11">Belongs to the DnaA family.</text>
</comment>
<evidence type="ECO:0000256" key="11">
    <source>
        <dbReference type="RuleBase" id="RU004227"/>
    </source>
</evidence>
<comment type="function">
    <text evidence="8 10">Plays an essential role in the initiation and regulation of chromosomal replication. ATP-DnaA binds to the origin of replication (oriC) to initiate formation of the DNA replication initiation complex once per cell cycle. Binds the DnaA box (a 9 base pair repeat at the origin) and separates the double-stranded (ds)DNA. Forms a right-handed helical filament on oriC DNA; dsDNA binds to the exterior of the filament while single-stranded (ss)DNA is stabiized in the filament's interior. The ATP-DnaA-oriC complex binds and stabilizes one strand of the AT-rich DNA unwinding element (DUE), permitting loading of DNA polymerase. After initiation quickly degrades to an ADP-DnaA complex that is not apt for DNA replication. Binds acidic phospholipids.</text>
</comment>
<comment type="caution">
    <text evidence="8">Lacks conserved residue(s) required for the propagation of feature annotation.</text>
</comment>
<dbReference type="InterPro" id="IPR020591">
    <property type="entry name" value="Chromosome_initiator_DnaA-like"/>
</dbReference>
<feature type="region of interest" description="Disordered" evidence="12">
    <location>
        <begin position="32"/>
        <end position="63"/>
    </location>
</feature>
<organism evidence="15 16">
    <name type="scientific">Sphingomonas edaphi</name>
    <dbReference type="NCBI Taxonomy" id="2315689"/>
    <lineage>
        <taxon>Bacteria</taxon>
        <taxon>Pseudomonadati</taxon>
        <taxon>Pseudomonadota</taxon>
        <taxon>Alphaproteobacteria</taxon>
        <taxon>Sphingomonadales</taxon>
        <taxon>Sphingomonadaceae</taxon>
        <taxon>Sphingomonas</taxon>
    </lineage>
</organism>
<dbReference type="InterPro" id="IPR001957">
    <property type="entry name" value="Chromosome_initiator_DnaA"/>
</dbReference>
<dbReference type="GO" id="GO:0006275">
    <property type="term" value="P:regulation of DNA replication"/>
    <property type="evidence" value="ECO:0007669"/>
    <property type="project" value="UniProtKB-UniRule"/>
</dbReference>
<dbReference type="PRINTS" id="PR00051">
    <property type="entry name" value="DNAA"/>
</dbReference>
<evidence type="ECO:0000256" key="3">
    <source>
        <dbReference type="ARBA" id="ARBA00022705"/>
    </source>
</evidence>
<evidence type="ECO:0000256" key="9">
    <source>
        <dbReference type="NCBIfam" id="TIGR00362"/>
    </source>
</evidence>
<dbReference type="EMBL" id="QXTF01000001">
    <property type="protein sequence ID" value="RIX31800.1"/>
    <property type="molecule type" value="Genomic_DNA"/>
</dbReference>
<feature type="domain" description="Chromosomal replication initiator DnaA C-terminal" evidence="14">
    <location>
        <begin position="461"/>
        <end position="530"/>
    </location>
</feature>
<evidence type="ECO:0000313" key="16">
    <source>
        <dbReference type="Proteomes" id="UP000285023"/>
    </source>
</evidence>
<evidence type="ECO:0000313" key="15">
    <source>
        <dbReference type="EMBL" id="RIX31800.1"/>
    </source>
</evidence>
<dbReference type="GO" id="GO:0003688">
    <property type="term" value="F:DNA replication origin binding"/>
    <property type="evidence" value="ECO:0007669"/>
    <property type="project" value="UniProtKB-UniRule"/>
</dbReference>
<evidence type="ECO:0000256" key="8">
    <source>
        <dbReference type="HAMAP-Rule" id="MF_00377"/>
    </source>
</evidence>
<dbReference type="InterPro" id="IPR010921">
    <property type="entry name" value="Trp_repressor/repl_initiator"/>
</dbReference>
<keyword evidence="3 8" id="KW-0235">DNA replication</keyword>
<dbReference type="Pfam" id="PF08299">
    <property type="entry name" value="Bac_DnaA_C"/>
    <property type="match status" value="1"/>
</dbReference>
<keyword evidence="2 8" id="KW-0963">Cytoplasm</keyword>
<feature type="region of interest" description="Domain I, interacts with DnaA modulators" evidence="8">
    <location>
        <begin position="1"/>
        <end position="203"/>
    </location>
</feature>
<evidence type="ECO:0000256" key="7">
    <source>
        <dbReference type="ARBA" id="ARBA00023125"/>
    </source>
</evidence>
<comment type="caution">
    <text evidence="15">The sequence shown here is derived from an EMBL/GenBank/DDBJ whole genome shotgun (WGS) entry which is preliminary data.</text>
</comment>
<dbReference type="NCBIfam" id="TIGR00362">
    <property type="entry name" value="DnaA"/>
    <property type="match status" value="1"/>
</dbReference>
<dbReference type="Proteomes" id="UP000285023">
    <property type="component" value="Unassembled WGS sequence"/>
</dbReference>
<dbReference type="GO" id="GO:0008289">
    <property type="term" value="F:lipid binding"/>
    <property type="evidence" value="ECO:0007669"/>
    <property type="project" value="UniProtKB-KW"/>
</dbReference>
<dbReference type="HAMAP" id="MF_00377">
    <property type="entry name" value="DnaA_bact"/>
    <property type="match status" value="1"/>
</dbReference>
<keyword evidence="6 8" id="KW-0446">Lipid-binding</keyword>
<evidence type="ECO:0000256" key="1">
    <source>
        <dbReference type="ARBA" id="ARBA00006583"/>
    </source>
</evidence>